<dbReference type="Proteomes" id="UP000624709">
    <property type="component" value="Unassembled WGS sequence"/>
</dbReference>
<proteinExistence type="predicted"/>
<evidence type="ECO:0008006" key="4">
    <source>
        <dbReference type="Google" id="ProtNLM"/>
    </source>
</evidence>
<comment type="caution">
    <text evidence="2">The sequence shown here is derived from an EMBL/GenBank/DDBJ whole genome shotgun (WGS) entry which is preliminary data.</text>
</comment>
<sequence>MTVSQARPSVAATATVAAAALAATFLLTAGATAAQAAKAARPATPAQAAAAAAAAAAQGATGAAALRPRPQHLTDKQRSKLLDATRRFRDVRQAIEAGYLPTEDCVPGMGLHYAHPQRSADPRIAPEKPEILLYLPGPHGTVRLTGVEYFRADADGDLRTDRDRPNLFGHPFNGPMTGHAVPAGAPPMPVHYDLHVWLYERNPDGELATLNPTITCR</sequence>
<dbReference type="EMBL" id="BOMS01000074">
    <property type="protein sequence ID" value="GIE68835.1"/>
    <property type="molecule type" value="Genomic_DNA"/>
</dbReference>
<feature type="chain" id="PRO_5046220051" description="Secreted protein" evidence="1">
    <location>
        <begin position="34"/>
        <end position="217"/>
    </location>
</feature>
<evidence type="ECO:0000313" key="2">
    <source>
        <dbReference type="EMBL" id="GIE68835.1"/>
    </source>
</evidence>
<accession>A0ABQ4BE22</accession>
<evidence type="ECO:0000313" key="3">
    <source>
        <dbReference type="Proteomes" id="UP000624709"/>
    </source>
</evidence>
<protein>
    <recommendedName>
        <fullName evidence="4">Secreted protein</fullName>
    </recommendedName>
</protein>
<dbReference type="PRINTS" id="PR00833">
    <property type="entry name" value="POAALLERGEN"/>
</dbReference>
<keyword evidence="3" id="KW-1185">Reference proteome</keyword>
<organism evidence="2 3">
    <name type="scientific">Actinoplanes palleronii</name>
    <dbReference type="NCBI Taxonomy" id="113570"/>
    <lineage>
        <taxon>Bacteria</taxon>
        <taxon>Bacillati</taxon>
        <taxon>Actinomycetota</taxon>
        <taxon>Actinomycetes</taxon>
        <taxon>Micromonosporales</taxon>
        <taxon>Micromonosporaceae</taxon>
        <taxon>Actinoplanes</taxon>
    </lineage>
</organism>
<name>A0ABQ4BE22_9ACTN</name>
<dbReference type="RefSeq" id="WP_203827092.1">
    <property type="nucleotide sequence ID" value="NZ_BAAATY010000048.1"/>
</dbReference>
<feature type="signal peptide" evidence="1">
    <location>
        <begin position="1"/>
        <end position="33"/>
    </location>
</feature>
<keyword evidence="1" id="KW-0732">Signal</keyword>
<reference evidence="2 3" key="1">
    <citation type="submission" date="2021-01" db="EMBL/GenBank/DDBJ databases">
        <title>Whole genome shotgun sequence of Actinoplanes palleronii NBRC 14916.</title>
        <authorList>
            <person name="Komaki H."/>
            <person name="Tamura T."/>
        </authorList>
    </citation>
    <scope>NUCLEOTIDE SEQUENCE [LARGE SCALE GENOMIC DNA]</scope>
    <source>
        <strain evidence="2 3">NBRC 14916</strain>
    </source>
</reference>
<gene>
    <name evidence="2" type="ORF">Apa02nite_049430</name>
</gene>
<evidence type="ECO:0000256" key="1">
    <source>
        <dbReference type="SAM" id="SignalP"/>
    </source>
</evidence>